<feature type="transmembrane region" description="Helical" evidence="1">
    <location>
        <begin position="71"/>
        <end position="96"/>
    </location>
</feature>
<reference evidence="2 3" key="1">
    <citation type="submission" date="2024-01" db="EMBL/GenBank/DDBJ databases">
        <title>Hyphobacterium bacterium isolated from marine sediment.</title>
        <authorList>
            <person name="Zhao S."/>
        </authorList>
    </citation>
    <scope>NUCLEOTIDE SEQUENCE [LARGE SCALE GENOMIC DNA]</scope>
    <source>
        <strain evidence="3">HN65</strain>
    </source>
</reference>
<evidence type="ECO:0008006" key="4">
    <source>
        <dbReference type="Google" id="ProtNLM"/>
    </source>
</evidence>
<keyword evidence="1" id="KW-0812">Transmembrane</keyword>
<comment type="caution">
    <text evidence="2">The sequence shown here is derived from an EMBL/GenBank/DDBJ whole genome shotgun (WGS) entry which is preliminary data.</text>
</comment>
<dbReference type="EMBL" id="JAZDRP010000002">
    <property type="protein sequence ID" value="MEE2525672.1"/>
    <property type="molecule type" value="Genomic_DNA"/>
</dbReference>
<feature type="transmembrane region" description="Helical" evidence="1">
    <location>
        <begin position="178"/>
        <end position="205"/>
    </location>
</feature>
<keyword evidence="3" id="KW-1185">Reference proteome</keyword>
<protein>
    <recommendedName>
        <fullName evidence="4">Glycerophosphoryl diester phosphodiesterase membrane domain-containing protein</fullName>
    </recommendedName>
</protein>
<proteinExistence type="predicted"/>
<feature type="transmembrane region" description="Helical" evidence="1">
    <location>
        <begin position="117"/>
        <end position="139"/>
    </location>
</feature>
<evidence type="ECO:0000256" key="1">
    <source>
        <dbReference type="SAM" id="Phobius"/>
    </source>
</evidence>
<feature type="transmembrane region" description="Helical" evidence="1">
    <location>
        <begin position="33"/>
        <end position="51"/>
    </location>
</feature>
<dbReference type="RefSeq" id="WP_330198330.1">
    <property type="nucleotide sequence ID" value="NZ_JAZDRP010000002.1"/>
</dbReference>
<feature type="transmembrane region" description="Helical" evidence="1">
    <location>
        <begin position="225"/>
        <end position="251"/>
    </location>
</feature>
<gene>
    <name evidence="2" type="ORF">V0U79_04780</name>
</gene>
<feature type="transmembrane region" description="Helical" evidence="1">
    <location>
        <begin position="145"/>
        <end position="166"/>
    </location>
</feature>
<organism evidence="2 3">
    <name type="scientific">Hyphobacterium lacteum</name>
    <dbReference type="NCBI Taxonomy" id="3116575"/>
    <lineage>
        <taxon>Bacteria</taxon>
        <taxon>Pseudomonadati</taxon>
        <taxon>Pseudomonadota</taxon>
        <taxon>Alphaproteobacteria</taxon>
        <taxon>Maricaulales</taxon>
        <taxon>Maricaulaceae</taxon>
        <taxon>Hyphobacterium</taxon>
    </lineage>
</organism>
<accession>A0ABU7LP46</accession>
<evidence type="ECO:0000313" key="3">
    <source>
        <dbReference type="Proteomes" id="UP001354971"/>
    </source>
</evidence>
<evidence type="ECO:0000313" key="2">
    <source>
        <dbReference type="EMBL" id="MEE2525672.1"/>
    </source>
</evidence>
<keyword evidence="1" id="KW-0472">Membrane</keyword>
<keyword evidence="1" id="KW-1133">Transmembrane helix</keyword>
<name>A0ABU7LP46_9PROT</name>
<dbReference type="Proteomes" id="UP001354971">
    <property type="component" value="Unassembled WGS sequence"/>
</dbReference>
<sequence>MTDTPEAAPMPGKPSLDVGNIISSTFNLFFKHFPMFFIVVFVPYLLLELVLNRIVSSAVSAESNDVVGMLVATYASLIPFWIVFILVQAVIVRVAISLRLGQGAQLQAALGAALRGFFPILLLGIAAGIAMGIGFLFFILPGLYIMAMFYVMVPSIVFENAGFGGISRSVSLTDGYRWAILGVVIILGVIIWIITAVVGAVLVGILFTQQDTLANMAAQPFAYPWWYGVVNAVISAATTPISLISVAMIYARLKEIKEGGQVGDLLKVFE</sequence>